<feature type="transmembrane region" description="Helical" evidence="1">
    <location>
        <begin position="183"/>
        <end position="199"/>
    </location>
</feature>
<comment type="caution">
    <text evidence="2">The sequence shown here is derived from an EMBL/GenBank/DDBJ whole genome shotgun (WGS) entry which is preliminary data.</text>
</comment>
<feature type="transmembrane region" description="Helical" evidence="1">
    <location>
        <begin position="12"/>
        <end position="29"/>
    </location>
</feature>
<dbReference type="AlphaFoldDB" id="A0A1V8PM27"/>
<feature type="transmembrane region" description="Helical" evidence="1">
    <location>
        <begin position="81"/>
        <end position="101"/>
    </location>
</feature>
<proteinExistence type="predicted"/>
<feature type="transmembrane region" description="Helical" evidence="1">
    <location>
        <begin position="256"/>
        <end position="275"/>
    </location>
</feature>
<feature type="transmembrane region" description="Helical" evidence="1">
    <location>
        <begin position="282"/>
        <end position="300"/>
    </location>
</feature>
<protein>
    <submittedName>
        <fullName evidence="2">Uncharacterized protein</fullName>
    </submittedName>
</protein>
<feature type="transmembrane region" description="Helical" evidence="1">
    <location>
        <begin position="347"/>
        <end position="371"/>
    </location>
</feature>
<feature type="transmembrane region" description="Helical" evidence="1">
    <location>
        <begin position="58"/>
        <end position="75"/>
    </location>
</feature>
<feature type="transmembrane region" description="Helical" evidence="1">
    <location>
        <begin position="211"/>
        <end position="244"/>
    </location>
</feature>
<sequence>MSYRKKTQIIQYGLLYVMLLIPGSCAVSRYLNTTILYGVVCGSYFLLLLFSKKYRDAYIPWFCVLLLLATITIRAKTNGVGPLSFLENISMLIITYIAIAFDKQWFLTRFVKIVSVFAVISIVFWAVFCIFPSLVDLWPATTFWTQNLGTGQWATVLHGKGLWFYSYLEIHATRNCGFYTEPGVYQIVLNAALFILLFWKDKLRLKNEKQYRTLVSIIFITLITCQSTTGYIAMIVILACFFCMHSRESNALGFKTNMLLLLVVSGAAVLIDYLIRGTDSILYIQVINKIFGGTASGINISDSTGQYRMETVQASFQALSEDLFGIGFDRFNTIRDSIDPAAVAASIATYAAVYGIVFWLLMMVTIFLPVFMRTKKPLLILIFIFMFVNSTVSETYLFYPGLMLFPIYLTTRNTVVSFPQQIMTGKLKTFSVSRNMEGVTQ</sequence>
<feature type="transmembrane region" description="Helical" evidence="1">
    <location>
        <begin position="378"/>
        <end position="399"/>
    </location>
</feature>
<dbReference type="RefSeq" id="WP_080788943.1">
    <property type="nucleotide sequence ID" value="NZ_NAQA01000006.1"/>
</dbReference>
<accession>A0A1V8PM27</accession>
<evidence type="ECO:0000256" key="1">
    <source>
        <dbReference type="SAM" id="Phobius"/>
    </source>
</evidence>
<feature type="transmembrane region" description="Helical" evidence="1">
    <location>
        <begin position="35"/>
        <end position="51"/>
    </location>
</feature>
<feature type="transmembrane region" description="Helical" evidence="1">
    <location>
        <begin position="113"/>
        <end position="135"/>
    </location>
</feature>
<keyword evidence="1" id="KW-1133">Transmembrane helix</keyword>
<keyword evidence="1" id="KW-0472">Membrane</keyword>
<evidence type="ECO:0000313" key="2">
    <source>
        <dbReference type="EMBL" id="OQM49741.1"/>
    </source>
</evidence>
<dbReference type="Proteomes" id="UP000192666">
    <property type="component" value="Unassembled WGS sequence"/>
</dbReference>
<evidence type="ECO:0000313" key="3">
    <source>
        <dbReference type="Proteomes" id="UP000192666"/>
    </source>
</evidence>
<organism evidence="2 3">
    <name type="scientific">Bifidobacterium catenulatum</name>
    <dbReference type="NCBI Taxonomy" id="1686"/>
    <lineage>
        <taxon>Bacteria</taxon>
        <taxon>Bacillati</taxon>
        <taxon>Actinomycetota</taxon>
        <taxon>Actinomycetes</taxon>
        <taxon>Bifidobacteriales</taxon>
        <taxon>Bifidobacteriaceae</taxon>
        <taxon>Bifidobacterium</taxon>
    </lineage>
</organism>
<dbReference type="EMBL" id="NAQA01000006">
    <property type="protein sequence ID" value="OQM49741.1"/>
    <property type="molecule type" value="Genomic_DNA"/>
</dbReference>
<reference evidence="2 3" key="1">
    <citation type="submission" date="2017-03" db="EMBL/GenBank/DDBJ databases">
        <title>Maternal inheritance of bifidobacteria.</title>
        <authorList>
            <person name="Lugli G.A."/>
            <person name="Duranti S."/>
            <person name="Milani C."/>
            <person name="Mancabelli L."/>
        </authorList>
    </citation>
    <scope>NUCLEOTIDE SEQUENCE [LARGE SCALE GENOMIC DNA]</scope>
    <source>
        <strain evidence="2 3">1899B</strain>
    </source>
</reference>
<name>A0A1V8PM27_9BIFI</name>
<gene>
    <name evidence="2" type="ORF">B5782_1490</name>
</gene>
<keyword evidence="1" id="KW-0812">Transmembrane</keyword>